<feature type="domain" description="YagK/YfjJ C-terminal" evidence="1">
    <location>
        <begin position="30"/>
        <end position="209"/>
    </location>
</feature>
<dbReference type="InterPro" id="IPR057271">
    <property type="entry name" value="YagK_YfjJ_C"/>
</dbReference>
<dbReference type="Pfam" id="PF11726">
    <property type="entry name" value="YagK_YfjJ_C"/>
    <property type="match status" value="1"/>
</dbReference>
<reference evidence="2" key="1">
    <citation type="submission" date="2018-07" db="EMBL/GenBank/DDBJ databases">
        <authorList>
            <consortium name="PulseNet: The National Subtyping Network for Foodborne Disease Surveillance"/>
            <person name="Tarr C.L."/>
            <person name="Trees E."/>
            <person name="Katz L.S."/>
            <person name="Carleton-Romer H.A."/>
            <person name="Stroika S."/>
            <person name="Kucerova Z."/>
            <person name="Roache K.F."/>
            <person name="Sabol A.L."/>
            <person name="Besser J."/>
            <person name="Gerner-Smidt P."/>
        </authorList>
    </citation>
    <scope>NUCLEOTIDE SEQUENCE</scope>
    <source>
        <strain evidence="2">PNUSAS044948</strain>
    </source>
</reference>
<gene>
    <name evidence="2" type="ORF">DSA09_10180</name>
</gene>
<proteinExistence type="predicted"/>
<evidence type="ECO:0000313" key="2">
    <source>
        <dbReference type="EMBL" id="EBN4400465.1"/>
    </source>
</evidence>
<sequence>MFDSLLLDHRHGSLNSRYLEKIERVLQYALNEHPRTLAVRVDLRLSPQWYQNDSATCNPNLSSDLLTRFVCSVKSRIKHYRKKREREGERVHPCTPRYFWVKEIDTADFPHFHGVMFFNKDLFRGLGDFNSEENNLGNIIQQAWLSALDLRGCDEYKSLVHFPSNGVYTLDRNDPGFTRTWNNLMFRLSYLAKDETKAYSPKARSMGGSQK</sequence>
<evidence type="ECO:0000259" key="1">
    <source>
        <dbReference type="Pfam" id="PF11726"/>
    </source>
</evidence>
<dbReference type="AlphaFoldDB" id="A0A5T8B9R1"/>
<name>A0A5T8B9R1_SALER</name>
<dbReference type="EMBL" id="AAGFSO010000004">
    <property type="protein sequence ID" value="EBN4400465.1"/>
    <property type="molecule type" value="Genomic_DNA"/>
</dbReference>
<protein>
    <submittedName>
        <fullName evidence="2">Inovirus Gp2 family protein</fullName>
    </submittedName>
</protein>
<accession>A0A5T8B9R1</accession>
<comment type="caution">
    <text evidence="2">The sequence shown here is derived from an EMBL/GenBank/DDBJ whole genome shotgun (WGS) entry which is preliminary data.</text>
</comment>
<organism evidence="2">
    <name type="scientific">Salmonella enterica</name>
    <name type="common">Salmonella choleraesuis</name>
    <dbReference type="NCBI Taxonomy" id="28901"/>
    <lineage>
        <taxon>Bacteria</taxon>
        <taxon>Pseudomonadati</taxon>
        <taxon>Pseudomonadota</taxon>
        <taxon>Gammaproteobacteria</taxon>
        <taxon>Enterobacterales</taxon>
        <taxon>Enterobacteriaceae</taxon>
        <taxon>Salmonella</taxon>
    </lineage>
</organism>